<dbReference type="PANTHER" id="PTHR21022">
    <property type="entry name" value="PREPHENATE DEHYDRATASE P PROTEIN"/>
    <property type="match status" value="1"/>
</dbReference>
<dbReference type="EMBL" id="SLYC01000009">
    <property type="protein sequence ID" value="TCQ03461.1"/>
    <property type="molecule type" value="Genomic_DNA"/>
</dbReference>
<keyword evidence="4 9" id="KW-0028">Amino-acid biosynthesis</keyword>
<evidence type="ECO:0000313" key="13">
    <source>
        <dbReference type="Proteomes" id="UP000295504"/>
    </source>
</evidence>
<dbReference type="Gene3D" id="3.40.190.10">
    <property type="entry name" value="Periplasmic binding protein-like II"/>
    <property type="match status" value="2"/>
</dbReference>
<dbReference type="SUPFAM" id="SSF53850">
    <property type="entry name" value="Periplasmic binding protein-like II"/>
    <property type="match status" value="1"/>
</dbReference>
<dbReference type="PANTHER" id="PTHR21022:SF19">
    <property type="entry name" value="PREPHENATE DEHYDRATASE-RELATED"/>
    <property type="match status" value="1"/>
</dbReference>
<feature type="domain" description="ACT" evidence="11">
    <location>
        <begin position="192"/>
        <end position="269"/>
    </location>
</feature>
<dbReference type="GO" id="GO:0009094">
    <property type="term" value="P:L-phenylalanine biosynthetic process"/>
    <property type="evidence" value="ECO:0007669"/>
    <property type="project" value="UniProtKB-UniPathway"/>
</dbReference>
<dbReference type="SUPFAM" id="SSF55021">
    <property type="entry name" value="ACT-like"/>
    <property type="match status" value="1"/>
</dbReference>
<dbReference type="UniPathway" id="UPA00121">
    <property type="reaction ID" value="UER00345"/>
</dbReference>
<feature type="domain" description="Prephenate dehydratase" evidence="10">
    <location>
        <begin position="3"/>
        <end position="179"/>
    </location>
</feature>
<dbReference type="InterPro" id="IPR018528">
    <property type="entry name" value="Preph_deHydtase_CS"/>
</dbReference>
<comment type="catalytic activity">
    <reaction evidence="8 9">
        <text>prephenate + H(+) = 3-phenylpyruvate + CO2 + H2O</text>
        <dbReference type="Rhea" id="RHEA:21648"/>
        <dbReference type="ChEBI" id="CHEBI:15377"/>
        <dbReference type="ChEBI" id="CHEBI:15378"/>
        <dbReference type="ChEBI" id="CHEBI:16526"/>
        <dbReference type="ChEBI" id="CHEBI:18005"/>
        <dbReference type="ChEBI" id="CHEBI:29934"/>
        <dbReference type="EC" id="4.2.1.51"/>
    </reaction>
</comment>
<evidence type="ECO:0000256" key="1">
    <source>
        <dbReference type="ARBA" id="ARBA00004741"/>
    </source>
</evidence>
<keyword evidence="6 9" id="KW-0584">Phenylalanine biosynthesis</keyword>
<dbReference type="AlphaFoldDB" id="A0A4R2TJH0"/>
<dbReference type="CDD" id="cd13633">
    <property type="entry name" value="PBP2_Sa-PDT_like"/>
    <property type="match status" value="1"/>
</dbReference>
<evidence type="ECO:0000256" key="2">
    <source>
        <dbReference type="ARBA" id="ARBA00013147"/>
    </source>
</evidence>
<evidence type="ECO:0000256" key="5">
    <source>
        <dbReference type="ARBA" id="ARBA00023141"/>
    </source>
</evidence>
<evidence type="ECO:0000259" key="10">
    <source>
        <dbReference type="PROSITE" id="PS51171"/>
    </source>
</evidence>
<dbReference type="CDD" id="cd04905">
    <property type="entry name" value="ACT_CM-PDT"/>
    <property type="match status" value="1"/>
</dbReference>
<evidence type="ECO:0000256" key="8">
    <source>
        <dbReference type="ARBA" id="ARBA00047848"/>
    </source>
</evidence>
<proteinExistence type="predicted"/>
<keyword evidence="13" id="KW-1185">Reference proteome</keyword>
<dbReference type="PROSITE" id="PS51671">
    <property type="entry name" value="ACT"/>
    <property type="match status" value="1"/>
</dbReference>
<organism evidence="12 13">
    <name type="scientific">Serpentinicella alkaliphila</name>
    <dbReference type="NCBI Taxonomy" id="1734049"/>
    <lineage>
        <taxon>Bacteria</taxon>
        <taxon>Bacillati</taxon>
        <taxon>Bacillota</taxon>
        <taxon>Clostridia</taxon>
        <taxon>Peptostreptococcales</taxon>
        <taxon>Natronincolaceae</taxon>
        <taxon>Serpentinicella</taxon>
    </lineage>
</organism>
<dbReference type="Pfam" id="PF00800">
    <property type="entry name" value="PDT"/>
    <property type="match status" value="1"/>
</dbReference>
<evidence type="ECO:0000256" key="9">
    <source>
        <dbReference type="RuleBase" id="RU361254"/>
    </source>
</evidence>
<name>A0A4R2TJH0_9FIRM</name>
<dbReference type="GO" id="GO:0004664">
    <property type="term" value="F:prephenate dehydratase activity"/>
    <property type="evidence" value="ECO:0007669"/>
    <property type="project" value="UniProtKB-UniRule"/>
</dbReference>
<protein>
    <recommendedName>
        <fullName evidence="3 9">Prephenate dehydratase</fullName>
        <shortName evidence="9">PDT</shortName>
        <ecNumber evidence="2 9">4.2.1.51</ecNumber>
    </recommendedName>
</protein>
<dbReference type="OrthoDB" id="9802281at2"/>
<evidence type="ECO:0000313" key="12">
    <source>
        <dbReference type="EMBL" id="TCQ03461.1"/>
    </source>
</evidence>
<evidence type="ECO:0000259" key="11">
    <source>
        <dbReference type="PROSITE" id="PS51671"/>
    </source>
</evidence>
<dbReference type="PROSITE" id="PS51171">
    <property type="entry name" value="PREPHENATE_DEHYDR_3"/>
    <property type="match status" value="1"/>
</dbReference>
<comment type="caution">
    <text evidence="12">The sequence shown here is derived from an EMBL/GenBank/DDBJ whole genome shotgun (WGS) entry which is preliminary data.</text>
</comment>
<gene>
    <name evidence="9" type="primary">pheA</name>
    <name evidence="12" type="ORF">EDD79_100941</name>
</gene>
<keyword evidence="5 9" id="KW-0057">Aromatic amino acid biosynthesis</keyword>
<dbReference type="EC" id="4.2.1.51" evidence="2 9"/>
<evidence type="ECO:0000256" key="7">
    <source>
        <dbReference type="ARBA" id="ARBA00023239"/>
    </source>
</evidence>
<dbReference type="RefSeq" id="WP_132848008.1">
    <property type="nucleotide sequence ID" value="NZ_CP058648.1"/>
</dbReference>
<accession>A0A4R2TJH0</accession>
<reference evidence="12 13" key="1">
    <citation type="submission" date="2019-03" db="EMBL/GenBank/DDBJ databases">
        <title>Genomic Encyclopedia of Type Strains, Phase IV (KMG-IV): sequencing the most valuable type-strain genomes for metagenomic binning, comparative biology and taxonomic classification.</title>
        <authorList>
            <person name="Goeker M."/>
        </authorList>
    </citation>
    <scope>NUCLEOTIDE SEQUENCE [LARGE SCALE GENOMIC DNA]</scope>
    <source>
        <strain evidence="12 13">DSM 100013</strain>
    </source>
</reference>
<dbReference type="Proteomes" id="UP000295504">
    <property type="component" value="Unassembled WGS sequence"/>
</dbReference>
<dbReference type="Pfam" id="PF01842">
    <property type="entry name" value="ACT"/>
    <property type="match status" value="1"/>
</dbReference>
<evidence type="ECO:0000256" key="3">
    <source>
        <dbReference type="ARBA" id="ARBA00021872"/>
    </source>
</evidence>
<dbReference type="InterPro" id="IPR001086">
    <property type="entry name" value="Preph_deHydtase"/>
</dbReference>
<dbReference type="GO" id="GO:0005737">
    <property type="term" value="C:cytoplasm"/>
    <property type="evidence" value="ECO:0007669"/>
    <property type="project" value="TreeGrafter"/>
</dbReference>
<evidence type="ECO:0000256" key="6">
    <source>
        <dbReference type="ARBA" id="ARBA00023222"/>
    </source>
</evidence>
<dbReference type="InterPro" id="IPR002912">
    <property type="entry name" value="ACT_dom"/>
</dbReference>
<keyword evidence="7 9" id="KW-0456">Lyase</keyword>
<dbReference type="NCBIfam" id="NF008865">
    <property type="entry name" value="PRK11898.1"/>
    <property type="match status" value="1"/>
</dbReference>
<dbReference type="PROSITE" id="PS00858">
    <property type="entry name" value="PREPHENATE_DEHYDR_2"/>
    <property type="match status" value="1"/>
</dbReference>
<comment type="pathway">
    <text evidence="1 9">Amino-acid biosynthesis; L-phenylalanine biosynthesis; phenylpyruvate from prephenate: step 1/1.</text>
</comment>
<dbReference type="InterPro" id="IPR045865">
    <property type="entry name" value="ACT-like_dom_sf"/>
</dbReference>
<sequence length="274" mass="30601">MNRLGYLGPEGSYSYIAAKLYDDSSELVAKSDFYDVFDGVENGELNYAILPIENSTEGAVTLVMDALLKTKKSTIVGEITITVKHLLLGVGDRIEDIKYILSHSQALQQCRQFLKDNYPHIQLINCSSSSEACFIAKEKGKEYGAIANRQAGELNKLNVILSELQDNEFNQTRFIVIGNEKAKPTGNDKTSIAFSLRDDSPGSLFKVLEIFAKNEINLTRIESRPAKAEMGKYVFYIDLLGHVMEHKVSEVLGMIEKYISYLKVFGSYAIGEIK</sequence>
<evidence type="ECO:0000256" key="4">
    <source>
        <dbReference type="ARBA" id="ARBA00022605"/>
    </source>
</evidence>
<dbReference type="FunFam" id="3.30.70.260:FF:000012">
    <property type="entry name" value="Prephenate dehydratase"/>
    <property type="match status" value="1"/>
</dbReference>
<dbReference type="Gene3D" id="3.30.70.260">
    <property type="match status" value="1"/>
</dbReference>